<dbReference type="PROSITE" id="PS51352">
    <property type="entry name" value="THIOREDOXIN_2"/>
    <property type="match status" value="1"/>
</dbReference>
<organism evidence="2 3">
    <name type="scientific">Ferrimonas marina</name>
    <dbReference type="NCBI Taxonomy" id="299255"/>
    <lineage>
        <taxon>Bacteria</taxon>
        <taxon>Pseudomonadati</taxon>
        <taxon>Pseudomonadota</taxon>
        <taxon>Gammaproteobacteria</taxon>
        <taxon>Alteromonadales</taxon>
        <taxon>Ferrimonadaceae</taxon>
        <taxon>Ferrimonas</taxon>
    </lineage>
</organism>
<dbReference type="EMBL" id="FQXG01000002">
    <property type="protein sequence ID" value="SHH26934.1"/>
    <property type="molecule type" value="Genomic_DNA"/>
</dbReference>
<evidence type="ECO:0000259" key="1">
    <source>
        <dbReference type="PROSITE" id="PS51352"/>
    </source>
</evidence>
<accession>A0A1M5RKX4</accession>
<dbReference type="CDD" id="cd02956">
    <property type="entry name" value="ybbN"/>
    <property type="match status" value="1"/>
</dbReference>
<dbReference type="InterPro" id="IPR011990">
    <property type="entry name" value="TPR-like_helical_dom_sf"/>
</dbReference>
<dbReference type="RefSeq" id="WP_234977347.1">
    <property type="nucleotide sequence ID" value="NZ_FQXG01000002.1"/>
</dbReference>
<dbReference type="AlphaFoldDB" id="A0A1M5RKX4"/>
<evidence type="ECO:0000313" key="2">
    <source>
        <dbReference type="EMBL" id="SHH26934.1"/>
    </source>
</evidence>
<dbReference type="Gene3D" id="1.25.40.10">
    <property type="entry name" value="Tetratricopeptide repeat domain"/>
    <property type="match status" value="2"/>
</dbReference>
<reference evidence="2 3" key="1">
    <citation type="submission" date="2016-11" db="EMBL/GenBank/DDBJ databases">
        <authorList>
            <person name="Jaros S."/>
            <person name="Januszkiewicz K."/>
            <person name="Wedrychowicz H."/>
        </authorList>
    </citation>
    <scope>NUCLEOTIDE SEQUENCE [LARGE SCALE GENOMIC DNA]</scope>
    <source>
        <strain evidence="2 3">DSM 16917</strain>
    </source>
</reference>
<dbReference type="SUPFAM" id="SSF52833">
    <property type="entry name" value="Thioredoxin-like"/>
    <property type="match status" value="1"/>
</dbReference>
<dbReference type="Pfam" id="PF00085">
    <property type="entry name" value="Thioredoxin"/>
    <property type="match status" value="1"/>
</dbReference>
<dbReference type="Pfam" id="PF14561">
    <property type="entry name" value="TPR_20"/>
    <property type="match status" value="1"/>
</dbReference>
<dbReference type="Pfam" id="PF14559">
    <property type="entry name" value="TPR_19"/>
    <property type="match status" value="1"/>
</dbReference>
<dbReference type="PANTHER" id="PTHR45663">
    <property type="entry name" value="GEO12009P1"/>
    <property type="match status" value="1"/>
</dbReference>
<proteinExistence type="predicted"/>
<dbReference type="InterPro" id="IPR013766">
    <property type="entry name" value="Thioredoxin_domain"/>
</dbReference>
<dbReference type="GO" id="GO:0006950">
    <property type="term" value="P:response to stress"/>
    <property type="evidence" value="ECO:0007669"/>
    <property type="project" value="UniProtKB-ARBA"/>
</dbReference>
<dbReference type="GO" id="GO:0005737">
    <property type="term" value="C:cytoplasm"/>
    <property type="evidence" value="ECO:0007669"/>
    <property type="project" value="TreeGrafter"/>
</dbReference>
<dbReference type="SUPFAM" id="SSF48452">
    <property type="entry name" value="TPR-like"/>
    <property type="match status" value="1"/>
</dbReference>
<protein>
    <submittedName>
        <fullName evidence="2">Putative thioredoxin</fullName>
    </submittedName>
</protein>
<gene>
    <name evidence="2" type="ORF">SAMN02745129_1663</name>
</gene>
<dbReference type="STRING" id="299255.SAMN02745129_1663"/>
<keyword evidence="3" id="KW-1185">Reference proteome</keyword>
<dbReference type="PANTHER" id="PTHR45663:SF11">
    <property type="entry name" value="GEO12009P1"/>
    <property type="match status" value="1"/>
</dbReference>
<dbReference type="InterPro" id="IPR036249">
    <property type="entry name" value="Thioredoxin-like_sf"/>
</dbReference>
<dbReference type="Proteomes" id="UP000184268">
    <property type="component" value="Unassembled WGS sequence"/>
</dbReference>
<name>A0A1M5RKX4_9GAMM</name>
<dbReference type="Gene3D" id="3.40.30.10">
    <property type="entry name" value="Glutaredoxin"/>
    <property type="match status" value="1"/>
</dbReference>
<evidence type="ECO:0000313" key="3">
    <source>
        <dbReference type="Proteomes" id="UP000184268"/>
    </source>
</evidence>
<sequence>MQQSPMQATPQTILEVNAQNVQQVVEASMQVPVVLNFYSSQVPECQGVTAALTDQATRRAGQFVLANVNCDSEMELAQYFRIQALPTVMVLSQGQPVDGFAGPQPPEMIAQILEKHLPQAWQLKLGEAQPLLEQGDFDAALPLLREALAEQSNGETQLALAQCLLGLKRAEEAEAVLAQVGLADQDSRYQSLVSQLELLKESADTPAIRTLQAQLAEQPDNAELVVELAVQLHQAGRNEEALESLLAILRRQMDAADGEARKTFLDIVKALGGADPVAAKYRRQFYGLLY</sequence>
<dbReference type="GO" id="GO:0015035">
    <property type="term" value="F:protein-disulfide reductase activity"/>
    <property type="evidence" value="ECO:0007669"/>
    <property type="project" value="TreeGrafter"/>
</dbReference>
<feature type="domain" description="Thioredoxin" evidence="1">
    <location>
        <begin position="7"/>
        <end position="118"/>
    </location>
</feature>